<feature type="transmembrane region" description="Helical" evidence="1">
    <location>
        <begin position="136"/>
        <end position="155"/>
    </location>
</feature>
<keyword evidence="1" id="KW-0812">Transmembrane</keyword>
<evidence type="ECO:0000313" key="3">
    <source>
        <dbReference type="Proteomes" id="UP000295390"/>
    </source>
</evidence>
<dbReference type="RefSeq" id="WP_133536920.1">
    <property type="nucleotide sequence ID" value="NZ_SNYH01000005.1"/>
</dbReference>
<reference evidence="2 3" key="1">
    <citation type="submission" date="2019-03" db="EMBL/GenBank/DDBJ databases">
        <title>Genomic Encyclopedia of Type Strains, Phase III (KMG-III): the genomes of soil and plant-associated and newly described type strains.</title>
        <authorList>
            <person name="Whitman W."/>
        </authorList>
    </citation>
    <scope>NUCLEOTIDE SEQUENCE [LARGE SCALE GENOMIC DNA]</scope>
    <source>
        <strain evidence="2 3">CECT 8283</strain>
    </source>
</reference>
<feature type="transmembrane region" description="Helical" evidence="1">
    <location>
        <begin position="65"/>
        <end position="88"/>
    </location>
</feature>
<dbReference type="InterPro" id="IPR021329">
    <property type="entry name" value="DUF2938"/>
</dbReference>
<keyword evidence="1" id="KW-0472">Membrane</keyword>
<dbReference type="EMBL" id="SNYH01000005">
    <property type="protein sequence ID" value="TDQ23795.1"/>
    <property type="molecule type" value="Genomic_DNA"/>
</dbReference>
<proteinExistence type="predicted"/>
<accession>A0A4V3D2U7</accession>
<evidence type="ECO:0000256" key="1">
    <source>
        <dbReference type="SAM" id="Phobius"/>
    </source>
</evidence>
<dbReference type="OrthoDB" id="9812539at2"/>
<name>A0A4V3D2U7_9FLAO</name>
<protein>
    <submittedName>
        <fullName evidence="2">DUF2938 family protein</fullName>
    </submittedName>
</protein>
<sequence>MNHTLQIIIIGIGATLTMDIWASLLSLFNIKSLDYRFVGRWLGHLTKGKLKHDKIFNTKPFPYELIIGWIAHYLIGITFTFLLVIIYGKDWLNTPTLQPAIIIGLTTVVAPFFIMQPSFGIGIAASKLPNANIARFKSLVTHFIFGLGIYLTAMLF</sequence>
<feature type="transmembrane region" description="Helical" evidence="1">
    <location>
        <begin position="6"/>
        <end position="30"/>
    </location>
</feature>
<feature type="transmembrane region" description="Helical" evidence="1">
    <location>
        <begin position="100"/>
        <end position="124"/>
    </location>
</feature>
<organism evidence="2 3">
    <name type="scientific">Tenacibaculum caenipelagi</name>
    <dbReference type="NCBI Taxonomy" id="1325435"/>
    <lineage>
        <taxon>Bacteria</taxon>
        <taxon>Pseudomonadati</taxon>
        <taxon>Bacteroidota</taxon>
        <taxon>Flavobacteriia</taxon>
        <taxon>Flavobacteriales</taxon>
        <taxon>Flavobacteriaceae</taxon>
        <taxon>Tenacibaculum</taxon>
    </lineage>
</organism>
<comment type="caution">
    <text evidence="2">The sequence shown here is derived from an EMBL/GenBank/DDBJ whole genome shotgun (WGS) entry which is preliminary data.</text>
</comment>
<dbReference type="Pfam" id="PF11158">
    <property type="entry name" value="DUF2938"/>
    <property type="match status" value="1"/>
</dbReference>
<dbReference type="AlphaFoldDB" id="A0A4V3D2U7"/>
<keyword evidence="1" id="KW-1133">Transmembrane helix</keyword>
<keyword evidence="3" id="KW-1185">Reference proteome</keyword>
<dbReference type="Proteomes" id="UP000295390">
    <property type="component" value="Unassembled WGS sequence"/>
</dbReference>
<gene>
    <name evidence="2" type="ORF">DFQ07_2325</name>
</gene>
<evidence type="ECO:0000313" key="2">
    <source>
        <dbReference type="EMBL" id="TDQ23795.1"/>
    </source>
</evidence>